<evidence type="ECO:0000313" key="3">
    <source>
        <dbReference type="Proteomes" id="UP001501094"/>
    </source>
</evidence>
<feature type="compositionally biased region" description="Basic and acidic residues" evidence="1">
    <location>
        <begin position="90"/>
        <end position="103"/>
    </location>
</feature>
<feature type="region of interest" description="Disordered" evidence="1">
    <location>
        <begin position="79"/>
        <end position="103"/>
    </location>
</feature>
<reference evidence="3" key="1">
    <citation type="journal article" date="2019" name="Int. J. Syst. Evol. Microbiol.">
        <title>The Global Catalogue of Microorganisms (GCM) 10K type strain sequencing project: providing services to taxonomists for standard genome sequencing and annotation.</title>
        <authorList>
            <consortium name="The Broad Institute Genomics Platform"/>
            <consortium name="The Broad Institute Genome Sequencing Center for Infectious Disease"/>
            <person name="Wu L."/>
            <person name="Ma J."/>
        </authorList>
    </citation>
    <scope>NUCLEOTIDE SEQUENCE [LARGE SCALE GENOMIC DNA]</scope>
    <source>
        <strain evidence="3">JCM 14326</strain>
    </source>
</reference>
<dbReference type="Proteomes" id="UP001501094">
    <property type="component" value="Unassembled WGS sequence"/>
</dbReference>
<protein>
    <submittedName>
        <fullName evidence="2">Uncharacterized protein</fullName>
    </submittedName>
</protein>
<comment type="caution">
    <text evidence="2">The sequence shown here is derived from an EMBL/GenBank/DDBJ whole genome shotgun (WGS) entry which is preliminary data.</text>
</comment>
<keyword evidence="3" id="KW-1185">Reference proteome</keyword>
<organism evidence="2 3">
    <name type="scientific">Myceligenerans crystallogenes</name>
    <dbReference type="NCBI Taxonomy" id="316335"/>
    <lineage>
        <taxon>Bacteria</taxon>
        <taxon>Bacillati</taxon>
        <taxon>Actinomycetota</taxon>
        <taxon>Actinomycetes</taxon>
        <taxon>Micrococcales</taxon>
        <taxon>Promicromonosporaceae</taxon>
        <taxon>Myceligenerans</taxon>
    </lineage>
</organism>
<sequence length="103" mass="11816">MNVNEAKEVIDQEGLGPYTLFEGKVFADGIVIKKDQAGWLTYATSERGGLAGEIARFESESAALDNFIERLRAQREMQEIQKQRRARRRAEREEQRRAEGQSE</sequence>
<dbReference type="EMBL" id="BAAANL010000012">
    <property type="protein sequence ID" value="GAA1875955.1"/>
    <property type="molecule type" value="Genomic_DNA"/>
</dbReference>
<accession>A0ABN2NPV7</accession>
<name>A0ABN2NPV7_9MICO</name>
<gene>
    <name evidence="2" type="ORF">GCM10009751_39570</name>
</gene>
<proteinExistence type="predicted"/>
<evidence type="ECO:0000313" key="2">
    <source>
        <dbReference type="EMBL" id="GAA1875955.1"/>
    </source>
</evidence>
<evidence type="ECO:0000256" key="1">
    <source>
        <dbReference type="SAM" id="MobiDB-lite"/>
    </source>
</evidence>
<dbReference type="RefSeq" id="WP_344106437.1">
    <property type="nucleotide sequence ID" value="NZ_BAAANL010000012.1"/>
</dbReference>